<dbReference type="EMBL" id="JBJKBG010000010">
    <property type="protein sequence ID" value="KAL3719441.1"/>
    <property type="molecule type" value="Genomic_DNA"/>
</dbReference>
<feature type="compositionally biased region" description="Polar residues" evidence="1">
    <location>
        <begin position="1"/>
        <end position="10"/>
    </location>
</feature>
<dbReference type="EMBL" id="JBJKBG010000010">
    <property type="protein sequence ID" value="KAL3718799.1"/>
    <property type="molecule type" value="Genomic_DNA"/>
</dbReference>
<gene>
    <name evidence="2" type="ORF">ACJRO7_003845</name>
    <name evidence="3" type="ORF">ACJRO7_004410</name>
</gene>
<proteinExistence type="predicted"/>
<comment type="caution">
    <text evidence="3">The sequence shown here is derived from an EMBL/GenBank/DDBJ whole genome shotgun (WGS) entry which is preliminary data.</text>
</comment>
<sequence>MLVQISSEQTSRCRKSGEQRCPRSGRWLVGARAARAPTSHRPDLRGPRQSVKKRSEQVHLVKEQRLSAPERTTVEKPDGLETEAAVGAGEWEAPEKMAVEKMEEERLRCSKE</sequence>
<dbReference type="AlphaFoldDB" id="A0ABD3J166"/>
<dbReference type="Proteomes" id="UP001634007">
    <property type="component" value="Unassembled WGS sequence"/>
</dbReference>
<evidence type="ECO:0000313" key="4">
    <source>
        <dbReference type="Proteomes" id="UP001634007"/>
    </source>
</evidence>
<evidence type="ECO:0000313" key="2">
    <source>
        <dbReference type="EMBL" id="KAL3718799.1"/>
    </source>
</evidence>
<evidence type="ECO:0000256" key="1">
    <source>
        <dbReference type="SAM" id="MobiDB-lite"/>
    </source>
</evidence>
<feature type="region of interest" description="Disordered" evidence="1">
    <location>
        <begin position="1"/>
        <end position="78"/>
    </location>
</feature>
<reference evidence="3 4" key="1">
    <citation type="submission" date="2024-11" db="EMBL/GenBank/DDBJ databases">
        <title>Chromosome-level genome assembly of Eucalyptus globulus Labill. provides insights into its genome evolution.</title>
        <authorList>
            <person name="Li X."/>
        </authorList>
    </citation>
    <scope>NUCLEOTIDE SEQUENCE [LARGE SCALE GENOMIC DNA]</scope>
    <source>
        <strain evidence="3">CL2024</strain>
        <tissue evidence="3">Fresh tender leaves</tissue>
    </source>
</reference>
<keyword evidence="4" id="KW-1185">Reference proteome</keyword>
<protein>
    <submittedName>
        <fullName evidence="3">Uncharacterized protein</fullName>
    </submittedName>
</protein>
<organism evidence="3 4">
    <name type="scientific">Eucalyptus globulus</name>
    <name type="common">Tasmanian blue gum</name>
    <dbReference type="NCBI Taxonomy" id="34317"/>
    <lineage>
        <taxon>Eukaryota</taxon>
        <taxon>Viridiplantae</taxon>
        <taxon>Streptophyta</taxon>
        <taxon>Embryophyta</taxon>
        <taxon>Tracheophyta</taxon>
        <taxon>Spermatophyta</taxon>
        <taxon>Magnoliopsida</taxon>
        <taxon>eudicotyledons</taxon>
        <taxon>Gunneridae</taxon>
        <taxon>Pentapetalae</taxon>
        <taxon>rosids</taxon>
        <taxon>malvids</taxon>
        <taxon>Myrtales</taxon>
        <taxon>Myrtaceae</taxon>
        <taxon>Myrtoideae</taxon>
        <taxon>Eucalypteae</taxon>
        <taxon>Eucalyptus</taxon>
    </lineage>
</organism>
<feature type="compositionally biased region" description="Basic and acidic residues" evidence="1">
    <location>
        <begin position="53"/>
        <end position="65"/>
    </location>
</feature>
<evidence type="ECO:0000313" key="3">
    <source>
        <dbReference type="EMBL" id="KAL3719441.1"/>
    </source>
</evidence>
<accession>A0ABD3J166</accession>
<name>A0ABD3J166_EUCGL</name>